<reference evidence="3" key="1">
    <citation type="submission" date="2016-10" db="EMBL/GenBank/DDBJ databases">
        <authorList>
            <person name="de Groot N.N."/>
        </authorList>
    </citation>
    <scope>NUCLEOTIDE SEQUENCE</scope>
</reference>
<gene>
    <name evidence="3" type="ORF">MNB_SUP05-12-1212</name>
</gene>
<keyword evidence="3" id="KW-0830">Ubiquinone</keyword>
<keyword evidence="1" id="KW-0812">Transmembrane</keyword>
<feature type="transmembrane region" description="Helical" evidence="1">
    <location>
        <begin position="43"/>
        <end position="69"/>
    </location>
</feature>
<dbReference type="InterPro" id="IPR003918">
    <property type="entry name" value="NADH_UbQ_OxRdtase"/>
</dbReference>
<keyword evidence="1" id="KW-0472">Membrane</keyword>
<dbReference type="Pfam" id="PF00361">
    <property type="entry name" value="Proton_antipo_M"/>
    <property type="match status" value="1"/>
</dbReference>
<dbReference type="GO" id="GO:0042773">
    <property type="term" value="P:ATP synthesis coupled electron transport"/>
    <property type="evidence" value="ECO:0007669"/>
    <property type="project" value="InterPro"/>
</dbReference>
<dbReference type="PANTHER" id="PTHR43507">
    <property type="entry name" value="NADH-UBIQUINONE OXIDOREDUCTASE CHAIN 4"/>
    <property type="match status" value="1"/>
</dbReference>
<dbReference type="GO" id="GO:0048039">
    <property type="term" value="F:ubiquinone binding"/>
    <property type="evidence" value="ECO:0007669"/>
    <property type="project" value="TreeGrafter"/>
</dbReference>
<keyword evidence="1" id="KW-1133">Transmembrane helix</keyword>
<dbReference type="InterPro" id="IPR001750">
    <property type="entry name" value="ND/Mrp_TM"/>
</dbReference>
<feature type="domain" description="NADH:quinone oxidoreductase/Mrp antiporter transmembrane" evidence="2">
    <location>
        <begin position="1"/>
        <end position="84"/>
    </location>
</feature>
<dbReference type="AlphaFoldDB" id="A0A1W1DNK5"/>
<feature type="transmembrane region" description="Helical" evidence="1">
    <location>
        <begin position="75"/>
        <end position="96"/>
    </location>
</feature>
<sequence length="160" mass="17365">MISHGFISAAMFLVVGVLYDRLHSREISTYGGVINSMPKFTGFAVLFAMANAGLPGTSGFVGEFMVILAALQANIWYAVLAATTLIVGAAYTLWMVKRVFWGPITNPAVETLNDINGREFFVLTILALAVLIMGLYPQPVIEVMHSSIDHLLNQALTSKL</sequence>
<dbReference type="GO" id="GO:0015990">
    <property type="term" value="P:electron transport coupled proton transport"/>
    <property type="evidence" value="ECO:0007669"/>
    <property type="project" value="TreeGrafter"/>
</dbReference>
<feature type="transmembrane region" description="Helical" evidence="1">
    <location>
        <begin position="117"/>
        <end position="136"/>
    </location>
</feature>
<dbReference type="GO" id="GO:0003954">
    <property type="term" value="F:NADH dehydrogenase activity"/>
    <property type="evidence" value="ECO:0007669"/>
    <property type="project" value="TreeGrafter"/>
</dbReference>
<dbReference type="EC" id="1.6.5.3" evidence="3"/>
<dbReference type="EMBL" id="FPHT01000339">
    <property type="protein sequence ID" value="SFV83238.1"/>
    <property type="molecule type" value="Genomic_DNA"/>
</dbReference>
<evidence type="ECO:0000259" key="2">
    <source>
        <dbReference type="Pfam" id="PF00361"/>
    </source>
</evidence>
<proteinExistence type="predicted"/>
<keyword evidence="3" id="KW-0560">Oxidoreductase</keyword>
<accession>A0A1W1DNK5</accession>
<protein>
    <submittedName>
        <fullName evidence="3">NADH-ubiquinone oxidoreductase chain M</fullName>
        <ecNumber evidence="3">1.6.5.3</ecNumber>
    </submittedName>
</protein>
<organism evidence="3">
    <name type="scientific">hydrothermal vent metagenome</name>
    <dbReference type="NCBI Taxonomy" id="652676"/>
    <lineage>
        <taxon>unclassified sequences</taxon>
        <taxon>metagenomes</taxon>
        <taxon>ecological metagenomes</taxon>
    </lineage>
</organism>
<feature type="transmembrane region" description="Helical" evidence="1">
    <location>
        <begin position="6"/>
        <end position="22"/>
    </location>
</feature>
<dbReference type="PANTHER" id="PTHR43507:SF1">
    <property type="entry name" value="NADH-UBIQUINONE OXIDOREDUCTASE CHAIN 4"/>
    <property type="match status" value="1"/>
</dbReference>
<evidence type="ECO:0000256" key="1">
    <source>
        <dbReference type="SAM" id="Phobius"/>
    </source>
</evidence>
<name>A0A1W1DNK5_9ZZZZ</name>
<dbReference type="GO" id="GO:0008137">
    <property type="term" value="F:NADH dehydrogenase (ubiquinone) activity"/>
    <property type="evidence" value="ECO:0007669"/>
    <property type="project" value="InterPro"/>
</dbReference>
<evidence type="ECO:0000313" key="3">
    <source>
        <dbReference type="EMBL" id="SFV83238.1"/>
    </source>
</evidence>